<name>E0WT05_9ENTR</name>
<gene>
    <name evidence="2" type="ORF">REG_1141</name>
</gene>
<evidence type="ECO:0000313" key="2">
    <source>
        <dbReference type="EMBL" id="EFL91690.1"/>
    </source>
</evidence>
<keyword evidence="1" id="KW-0472">Membrane</keyword>
<keyword evidence="1" id="KW-1133">Transmembrane helix</keyword>
<sequence>MWAKGDWRQINDVIADKGYDFYDVKKLIRDSGKYPVIPRRQGAIYPGIQPKDKEKYKTRNAIERFFGKKKNTKDSLYALISWMSPSFLFSPSLVLRFLNYFVNSAAIAKAV</sequence>
<keyword evidence="3" id="KW-1185">Reference proteome</keyword>
<dbReference type="EMBL" id="GL379592">
    <property type="protein sequence ID" value="EFL91690.1"/>
    <property type="molecule type" value="Genomic_DNA"/>
</dbReference>
<proteinExistence type="predicted"/>
<feature type="transmembrane region" description="Helical" evidence="1">
    <location>
        <begin position="76"/>
        <end position="95"/>
    </location>
</feature>
<dbReference type="HOGENOM" id="CLU_2153772_0_0_6"/>
<accession>E0WT05</accession>
<organism evidence="2 3">
    <name type="scientific">Candidatus Regiella insecticola LSR1</name>
    <dbReference type="NCBI Taxonomy" id="663321"/>
    <lineage>
        <taxon>Bacteria</taxon>
        <taxon>Pseudomonadati</taxon>
        <taxon>Pseudomonadota</taxon>
        <taxon>Gammaproteobacteria</taxon>
        <taxon>Enterobacterales</taxon>
        <taxon>Enterobacteriaceae</taxon>
        <taxon>aphid secondary symbionts</taxon>
        <taxon>Candidatus Regiella</taxon>
    </lineage>
</organism>
<keyword evidence="1" id="KW-0812">Transmembrane</keyword>
<evidence type="ECO:0000256" key="1">
    <source>
        <dbReference type="SAM" id="Phobius"/>
    </source>
</evidence>
<dbReference type="RefSeq" id="WP_006704849.1">
    <property type="nucleotide sequence ID" value="NZ_CAWLGB010000004.1"/>
</dbReference>
<dbReference type="Proteomes" id="UP000005726">
    <property type="component" value="Unassembled WGS sequence"/>
</dbReference>
<evidence type="ECO:0000313" key="3">
    <source>
        <dbReference type="Proteomes" id="UP000005726"/>
    </source>
</evidence>
<dbReference type="AlphaFoldDB" id="E0WT05"/>
<reference evidence="2" key="1">
    <citation type="journal article" date="2009" name="Environ. Microbiol.">
        <title>Dynamics of genome evolution in facultative symbionts of aphids.</title>
        <authorList>
            <person name="Degnan P.H."/>
            <person name="Leonardo T.E."/>
            <person name="Cass B.N."/>
            <person name="Hurwitz B."/>
            <person name="Stern D."/>
            <person name="Gibbs R.A."/>
            <person name="Richards S."/>
            <person name="Moran N.A."/>
        </authorList>
    </citation>
    <scope>NUCLEOTIDE SEQUENCE [LARGE SCALE GENOMIC DNA]</scope>
    <source>
        <strain evidence="2">LSR1</strain>
    </source>
</reference>
<protein>
    <submittedName>
        <fullName evidence="2">Transposase</fullName>
    </submittedName>
</protein>